<accession>Q5D8F0</accession>
<dbReference type="AlphaFoldDB" id="Q5D8F0"/>
<organism evidence="1">
    <name type="scientific">Schistosoma japonicum</name>
    <name type="common">Blood fluke</name>
    <dbReference type="NCBI Taxonomy" id="6182"/>
    <lineage>
        <taxon>Eukaryota</taxon>
        <taxon>Metazoa</taxon>
        <taxon>Spiralia</taxon>
        <taxon>Lophotrochozoa</taxon>
        <taxon>Platyhelminthes</taxon>
        <taxon>Trematoda</taxon>
        <taxon>Digenea</taxon>
        <taxon>Strigeidida</taxon>
        <taxon>Schistosomatoidea</taxon>
        <taxon>Schistosomatidae</taxon>
        <taxon>Schistosoma</taxon>
    </lineage>
</organism>
<evidence type="ECO:0000313" key="1">
    <source>
        <dbReference type="EMBL" id="AAW27906.1"/>
    </source>
</evidence>
<proteinExistence type="evidence at transcript level"/>
<reference evidence="1" key="1">
    <citation type="submission" date="2004-11" db="EMBL/GenBank/DDBJ databases">
        <title>The full-length cDNA sequences of Schistosoma japonicum genes.</title>
        <authorList>
            <person name="Han Z."/>
        </authorList>
    </citation>
    <scope>NUCLEOTIDE SEQUENCE</scope>
</reference>
<sequence>MRRNVTQSLKSSQNNDILIYEIDNSSSTATTTTATTANTIKYKRYKRTLVNTTQNNFNSSRNINDNHLHQIYRSHSATNYNQNENINWRNIDKSNITWSDKQSQISSSILSSYKLDHLIEPVSSTISYSNIKNYSTHLSDLNDAYSVNPYLKQQIPIDNLIYQNIVIIIQITRLTINHIKSQR</sequence>
<dbReference type="EMBL" id="AY816174">
    <property type="protein sequence ID" value="AAW27906.1"/>
    <property type="molecule type" value="mRNA"/>
</dbReference>
<protein>
    <submittedName>
        <fullName evidence="1">SJCHGC07171 protein</fullName>
    </submittedName>
</protein>
<name>Q5D8F0_SCHJA</name>
<reference evidence="1" key="2">
    <citation type="journal article" date="2006" name="PLoS Pathog.">
        <title>New perspectives on host-parasite interplay by comparative transcriptomic and proteomic analyses of Schistosoma japonicum.</title>
        <authorList>
            <person name="Liu F."/>
            <person name="Lu J."/>
            <person name="Hu W."/>
            <person name="Wang S.Y."/>
            <person name="Cui S.J."/>
            <person name="Chi M."/>
            <person name="Yan Q."/>
            <person name="Wang X.R."/>
            <person name="Song H.D."/>
            <person name="Xu X.N."/>
            <person name="Wang J.J."/>
            <person name="Zhang X.L."/>
            <person name="Zhang X."/>
            <person name="Wang Z.Q."/>
            <person name="Xue C.L."/>
            <person name="Brindley P.J."/>
            <person name="McManus D.P."/>
            <person name="Yang P.Y."/>
            <person name="Feng Z."/>
            <person name="Chen Z."/>
            <person name="Han Z.G."/>
        </authorList>
    </citation>
    <scope>NUCLEOTIDE SEQUENCE</scope>
</reference>